<protein>
    <recommendedName>
        <fullName evidence="2">Zinc-ribbon 15 domain-containing protein</fullName>
    </recommendedName>
</protein>
<gene>
    <name evidence="3" type="ORF">C1H87_00935</name>
</gene>
<dbReference type="AlphaFoldDB" id="A0A2K9PJX6"/>
<keyword evidence="1" id="KW-0812">Transmembrane</keyword>
<dbReference type="Pfam" id="PF17032">
    <property type="entry name" value="Zn_ribbon_15"/>
    <property type="match status" value="1"/>
</dbReference>
<name>A0A2K9PJX6_9FLAO</name>
<dbReference type="RefSeq" id="WP_102754019.1">
    <property type="nucleotide sequence ID" value="NZ_CP025791.1"/>
</dbReference>
<dbReference type="KEGG" id="fek:C1H87_00935"/>
<sequence>MFLHFGIRASKLKEKRIRGNTTCPNCESQNSFIATTFGKYLHVFWIPLFPLSKTTILECKHCKKSYNQNEIPTEINKALLKENKLNPVKAPLWHGCGGLILIVLFLVVFIFIMTNESEADPIKIDPMTKLLMDDIVKVSSSPTIETDSISFYLKPCINSSIEGIKTNEIKYYSKIKKNKLLVLLKVMDMKKIEKSSRKELLFAVEDCLLDLGLLETYDCYIGVKGKWNMLLVKTPYNSDLGGRFANMNFLLPFYDNDSIPTIN</sequence>
<feature type="transmembrane region" description="Helical" evidence="1">
    <location>
        <begin position="92"/>
        <end position="113"/>
    </location>
</feature>
<organism evidence="3 4">
    <name type="scientific">Flavivirga eckloniae</name>
    <dbReference type="NCBI Taxonomy" id="1803846"/>
    <lineage>
        <taxon>Bacteria</taxon>
        <taxon>Pseudomonadati</taxon>
        <taxon>Bacteroidota</taxon>
        <taxon>Flavobacteriia</taxon>
        <taxon>Flavobacteriales</taxon>
        <taxon>Flavobacteriaceae</taxon>
        <taxon>Flavivirga</taxon>
    </lineage>
</organism>
<feature type="domain" description="Zinc-ribbon 15" evidence="2">
    <location>
        <begin position="22"/>
        <end position="70"/>
    </location>
</feature>
<evidence type="ECO:0000313" key="3">
    <source>
        <dbReference type="EMBL" id="AUP77359.1"/>
    </source>
</evidence>
<dbReference type="OrthoDB" id="766141at2"/>
<keyword evidence="1" id="KW-1133">Transmembrane helix</keyword>
<reference evidence="3 4" key="1">
    <citation type="submission" date="2018-01" db="EMBL/GenBank/DDBJ databases">
        <title>Complete genome sequence of Flavivirga eckloniae ECD14 isolated from seaweed Ecklonia cava.</title>
        <authorList>
            <person name="Lee J.H."/>
            <person name="Baik K.S."/>
            <person name="Seong C.N."/>
        </authorList>
    </citation>
    <scope>NUCLEOTIDE SEQUENCE [LARGE SCALE GENOMIC DNA]</scope>
    <source>
        <strain evidence="3 4">ECD14</strain>
    </source>
</reference>
<dbReference type="InterPro" id="IPR031493">
    <property type="entry name" value="Zinc_ribbon_15"/>
</dbReference>
<dbReference type="EMBL" id="CP025791">
    <property type="protein sequence ID" value="AUP77359.1"/>
    <property type="molecule type" value="Genomic_DNA"/>
</dbReference>
<proteinExistence type="predicted"/>
<keyword evidence="4" id="KW-1185">Reference proteome</keyword>
<evidence type="ECO:0000256" key="1">
    <source>
        <dbReference type="SAM" id="Phobius"/>
    </source>
</evidence>
<dbReference type="Proteomes" id="UP000235826">
    <property type="component" value="Chromosome"/>
</dbReference>
<evidence type="ECO:0000313" key="4">
    <source>
        <dbReference type="Proteomes" id="UP000235826"/>
    </source>
</evidence>
<accession>A0A2K9PJX6</accession>
<evidence type="ECO:0000259" key="2">
    <source>
        <dbReference type="Pfam" id="PF17032"/>
    </source>
</evidence>
<keyword evidence="1" id="KW-0472">Membrane</keyword>